<comment type="caution">
    <text evidence="2">The sequence shown here is derived from an EMBL/GenBank/DDBJ whole genome shotgun (WGS) entry which is preliminary data.</text>
</comment>
<feature type="transmembrane region" description="Helical" evidence="1">
    <location>
        <begin position="25"/>
        <end position="45"/>
    </location>
</feature>
<gene>
    <name evidence="2" type="ORF">Vlu01_34350</name>
</gene>
<sequence>MVRCPARRDPTPDTRADLGGDYPRGVNWLELVGWAGSALLVWSLLQTRILRLRALNLVGCAVLIGYNTAIQVWPMVGLNVVLAVINIWYLRRLLTTRHDEQTYQVVEVGADDAFLAHTLRVHAADIARFNPGFHPDRLAGRSAFLVVRADEVVGVVLVRDVGDGVAQVDLDYVTPPFRDFTPGEFVYRRSSLFTDRGFRQVVSPPGMIAPYYHRLGFRRAGESYVLDLPAPALPQS</sequence>
<accession>A0ABQ4IY02</accession>
<evidence type="ECO:0000313" key="3">
    <source>
        <dbReference type="Proteomes" id="UP000643165"/>
    </source>
</evidence>
<keyword evidence="1" id="KW-1133">Transmembrane helix</keyword>
<feature type="transmembrane region" description="Helical" evidence="1">
    <location>
        <begin position="72"/>
        <end position="90"/>
    </location>
</feature>
<dbReference type="EMBL" id="BOPB01000016">
    <property type="protein sequence ID" value="GIJ22811.1"/>
    <property type="molecule type" value="Genomic_DNA"/>
</dbReference>
<reference evidence="2 3" key="1">
    <citation type="submission" date="2021-01" db="EMBL/GenBank/DDBJ databases">
        <title>Whole genome shotgun sequence of Verrucosispora lutea NBRC 106530.</title>
        <authorList>
            <person name="Komaki H."/>
            <person name="Tamura T."/>
        </authorList>
    </citation>
    <scope>NUCLEOTIDE SEQUENCE [LARGE SCALE GENOMIC DNA]</scope>
    <source>
        <strain evidence="2 3">NBRC 106530</strain>
    </source>
</reference>
<evidence type="ECO:0000256" key="1">
    <source>
        <dbReference type="SAM" id="Phobius"/>
    </source>
</evidence>
<dbReference type="Proteomes" id="UP000643165">
    <property type="component" value="Unassembled WGS sequence"/>
</dbReference>
<evidence type="ECO:0008006" key="4">
    <source>
        <dbReference type="Google" id="ProtNLM"/>
    </source>
</evidence>
<keyword evidence="3" id="KW-1185">Reference proteome</keyword>
<keyword evidence="1" id="KW-0812">Transmembrane</keyword>
<evidence type="ECO:0000313" key="2">
    <source>
        <dbReference type="EMBL" id="GIJ22811.1"/>
    </source>
</evidence>
<keyword evidence="1" id="KW-0472">Membrane</keyword>
<protein>
    <recommendedName>
        <fullName evidence="4">YgjV family protein</fullName>
    </recommendedName>
</protein>
<organism evidence="2 3">
    <name type="scientific">Micromonospora lutea</name>
    <dbReference type="NCBI Taxonomy" id="419825"/>
    <lineage>
        <taxon>Bacteria</taxon>
        <taxon>Bacillati</taxon>
        <taxon>Actinomycetota</taxon>
        <taxon>Actinomycetes</taxon>
        <taxon>Micromonosporales</taxon>
        <taxon>Micromonosporaceae</taxon>
        <taxon>Micromonospora</taxon>
    </lineage>
</organism>
<proteinExistence type="predicted"/>
<name>A0ABQ4IY02_9ACTN</name>